<reference evidence="5 6" key="1">
    <citation type="submission" date="2011-11" db="EMBL/GenBank/DDBJ databases">
        <title>Complete sequence of Spirochaeta sp. grapes.</title>
        <authorList>
            <consortium name="US DOE Joint Genome Institute"/>
            <person name="Lucas S."/>
            <person name="Han J."/>
            <person name="Lapidus A."/>
            <person name="Cheng J.-F."/>
            <person name="Goodwin L."/>
            <person name="Pitluck S."/>
            <person name="Peters L."/>
            <person name="Ovchinnikova G."/>
            <person name="Munk A.C."/>
            <person name="Detter J.C."/>
            <person name="Han C."/>
            <person name="Tapia R."/>
            <person name="Land M."/>
            <person name="Hauser L."/>
            <person name="Kyrpides N."/>
            <person name="Ivanova N."/>
            <person name="Pagani I."/>
            <person name="Ritalahtilisa K."/>
            <person name="Loeffler F."/>
            <person name="Woyke T."/>
        </authorList>
    </citation>
    <scope>NUCLEOTIDE SEQUENCE [LARGE SCALE GENOMIC DNA]</scope>
    <source>
        <strain evidence="6">ATCC BAA-1885 / DSM 22778 / Grapes</strain>
    </source>
</reference>
<dbReference type="InterPro" id="IPR018306">
    <property type="entry name" value="Phage_T5_Orf172_DNA-bd"/>
</dbReference>
<dbReference type="EMBL" id="CP003155">
    <property type="protein sequence ID" value="AEV30443.1"/>
    <property type="molecule type" value="Genomic_DNA"/>
</dbReference>
<proteinExistence type="predicted"/>
<dbReference type="AlphaFoldDB" id="G8QVC8"/>
<feature type="region of interest" description="Disordered" evidence="2">
    <location>
        <begin position="297"/>
        <end position="316"/>
    </location>
</feature>
<evidence type="ECO:0000256" key="1">
    <source>
        <dbReference type="SAM" id="Coils"/>
    </source>
</evidence>
<feature type="domain" description="Bacteriophage T5 Orf172 DNA-binding" evidence="4">
    <location>
        <begin position="399"/>
        <end position="482"/>
    </location>
</feature>
<dbReference type="HOGENOM" id="CLU_024787_2_1_12"/>
<sequence length="526" mass="61732">MSLEFLFFAFIEIVTFVLIYFLMRTKEKLSESNSKYAALKKQYEQFISVDEYKASIEQELLRIQKESQDHLESNRQEIAQLKKESEDQLSTNRTKLVQETQRLFDERNKTLSDIENQKNESIHSKEQRISTLNQEMDELSTKYNQARTLLSSLLKEVSLFQDEVETNSFGIYSPHFEFDTSEEYKDKLIEIRKESKVLISSGDAVDANFGWTVNGSKAEGKKQTNQYIKLMLRAFNGECEAMVADTRWNNITKMEERMKSVYEAINKLGTVHEISIRSQYLTLKLQELQLTFEYENKKHEEQEEQRKLRDQIREEEKAQREYEKAMKDAADEQKQYQQALNQARKEMEKAQGEELTKLQKNIADLAEKLEEAQNQQQRAISMAQQTKAGNVYVISNVGSFGENVYKIGMTRRLNPQERVNELGDASVPFTFDVHAMIRSDNAPELESYFHNQLDKKRLNLINTRKEFFTVTLREIEELTKRRGMTIEFTKLAEAREFRESIEKRKEFGAPKSEPVKNDLDKFPVNL</sequence>
<dbReference type="KEGG" id="sgp:SpiGrapes_2684"/>
<evidence type="ECO:0000313" key="5">
    <source>
        <dbReference type="EMBL" id="AEV30443.1"/>
    </source>
</evidence>
<dbReference type="eggNOG" id="COG1196">
    <property type="taxonomic scope" value="Bacteria"/>
</dbReference>
<dbReference type="STRING" id="158190.SpiGrapes_2684"/>
<gene>
    <name evidence="5" type="ordered locus">SpiGrapes_2684</name>
</gene>
<keyword evidence="3" id="KW-1133">Transmembrane helix</keyword>
<dbReference type="SMART" id="SM00974">
    <property type="entry name" value="T5orf172"/>
    <property type="match status" value="1"/>
</dbReference>
<evidence type="ECO:0000313" key="6">
    <source>
        <dbReference type="Proteomes" id="UP000005632"/>
    </source>
</evidence>
<keyword evidence="6" id="KW-1185">Reference proteome</keyword>
<feature type="transmembrane region" description="Helical" evidence="3">
    <location>
        <begin position="6"/>
        <end position="23"/>
    </location>
</feature>
<protein>
    <submittedName>
        <fullName evidence="5">T5orf172 domain-containing protein</fullName>
    </submittedName>
</protein>
<evidence type="ECO:0000259" key="4">
    <source>
        <dbReference type="SMART" id="SM00974"/>
    </source>
</evidence>
<dbReference type="Pfam" id="PF13250">
    <property type="entry name" value="SNIPE"/>
    <property type="match status" value="1"/>
</dbReference>
<dbReference type="InterPro" id="IPR025280">
    <property type="entry name" value="SNIPE"/>
</dbReference>
<feature type="region of interest" description="Disordered" evidence="2">
    <location>
        <begin position="503"/>
        <end position="526"/>
    </location>
</feature>
<name>G8QVC8_SPHPG</name>
<dbReference type="Pfam" id="PF13455">
    <property type="entry name" value="MUG113"/>
    <property type="match status" value="1"/>
</dbReference>
<keyword evidence="3" id="KW-0812">Transmembrane</keyword>
<accession>G8QVC8</accession>
<keyword evidence="1" id="KW-0175">Coiled coil</keyword>
<organism evidence="5 6">
    <name type="scientific">Sphaerochaeta pleomorpha (strain ATCC BAA-1885 / DSM 22778 / Grapes)</name>
    <dbReference type="NCBI Taxonomy" id="158190"/>
    <lineage>
        <taxon>Bacteria</taxon>
        <taxon>Pseudomonadati</taxon>
        <taxon>Spirochaetota</taxon>
        <taxon>Spirochaetia</taxon>
        <taxon>Spirochaetales</taxon>
        <taxon>Sphaerochaetaceae</taxon>
        <taxon>Sphaerochaeta</taxon>
    </lineage>
</organism>
<dbReference type="OrthoDB" id="9811665at2"/>
<evidence type="ECO:0000256" key="3">
    <source>
        <dbReference type="SAM" id="Phobius"/>
    </source>
</evidence>
<evidence type="ECO:0000256" key="2">
    <source>
        <dbReference type="SAM" id="MobiDB-lite"/>
    </source>
</evidence>
<dbReference type="Proteomes" id="UP000005632">
    <property type="component" value="Chromosome"/>
</dbReference>
<keyword evidence="3" id="KW-0472">Membrane</keyword>
<feature type="coiled-coil region" evidence="1">
    <location>
        <begin position="122"/>
        <end position="156"/>
    </location>
</feature>
<feature type="coiled-coil region" evidence="1">
    <location>
        <begin position="22"/>
        <end position="91"/>
    </location>
</feature>